<feature type="non-terminal residue" evidence="5">
    <location>
        <position position="92"/>
    </location>
</feature>
<dbReference type="Proteomes" id="UP000856143">
    <property type="component" value="Unassembled WGS sequence"/>
</dbReference>
<reference evidence="5" key="2">
    <citation type="submission" date="2020-11" db="EMBL/GenBank/DDBJ databases">
        <authorList>
            <consortium name="NCBI Pathogen Detection Project"/>
        </authorList>
    </citation>
    <scope>NUCLEOTIDE SEQUENCE</scope>
    <source>
        <strain evidence="5">R404</strain>
    </source>
</reference>
<dbReference type="PANTHER" id="PTHR30629:SF2">
    <property type="entry name" value="PROPHAGE INTEGRASE INTS-RELATED"/>
    <property type="match status" value="1"/>
</dbReference>
<dbReference type="InterPro" id="IPR025166">
    <property type="entry name" value="Integrase_DNA_bind_dom"/>
</dbReference>
<organism evidence="5 6">
    <name type="scientific">Klebsiella oxytoca</name>
    <dbReference type="NCBI Taxonomy" id="571"/>
    <lineage>
        <taxon>Bacteria</taxon>
        <taxon>Pseudomonadati</taxon>
        <taxon>Pseudomonadota</taxon>
        <taxon>Gammaproteobacteria</taxon>
        <taxon>Enterobacterales</taxon>
        <taxon>Enterobacteriaceae</taxon>
        <taxon>Klebsiella/Raoultella group</taxon>
        <taxon>Klebsiella</taxon>
    </lineage>
</organism>
<feature type="compositionally biased region" description="Polar residues" evidence="3">
    <location>
        <begin position="77"/>
        <end position="92"/>
    </location>
</feature>
<evidence type="ECO:0000313" key="6">
    <source>
        <dbReference type="Proteomes" id="UP000856143"/>
    </source>
</evidence>
<sequence>MPLTDSKIRAAKSSSKSYKLTDSQGLYLIVSASGSKLWYFRYRFSDKESRLSLGRYPHVTLAEAREKRDAARKKITSGVNPSQQRNANKNHT</sequence>
<name>A0AAN5LCU3_KLEOX</name>
<dbReference type="InterPro" id="IPR050808">
    <property type="entry name" value="Phage_Integrase"/>
</dbReference>
<accession>A0AAN5LCU3</accession>
<evidence type="ECO:0000256" key="2">
    <source>
        <dbReference type="ARBA" id="ARBA00022908"/>
    </source>
</evidence>
<keyword evidence="2" id="KW-0229">DNA integration</keyword>
<feature type="region of interest" description="Disordered" evidence="3">
    <location>
        <begin position="64"/>
        <end position="92"/>
    </location>
</feature>
<evidence type="ECO:0000313" key="5">
    <source>
        <dbReference type="EMBL" id="HAT1684610.1"/>
    </source>
</evidence>
<reference evidence="5" key="1">
    <citation type="journal article" date="2018" name="Genome Biol.">
        <title>SKESA: strategic k-mer extension for scrupulous assemblies.</title>
        <authorList>
            <person name="Souvorov A."/>
            <person name="Agarwala R."/>
            <person name="Lipman D.J."/>
        </authorList>
    </citation>
    <scope>NUCLEOTIDE SEQUENCE</scope>
    <source>
        <strain evidence="5">R404</strain>
    </source>
</reference>
<dbReference type="Pfam" id="PF13356">
    <property type="entry name" value="Arm-DNA-bind_3"/>
    <property type="match status" value="1"/>
</dbReference>
<evidence type="ECO:0000256" key="3">
    <source>
        <dbReference type="SAM" id="MobiDB-lite"/>
    </source>
</evidence>
<dbReference type="GO" id="GO:0015074">
    <property type="term" value="P:DNA integration"/>
    <property type="evidence" value="ECO:0007669"/>
    <property type="project" value="UniProtKB-KW"/>
</dbReference>
<proteinExistence type="inferred from homology"/>
<dbReference type="Gene3D" id="3.30.160.390">
    <property type="entry name" value="Integrase, DNA-binding domain"/>
    <property type="match status" value="1"/>
</dbReference>
<protein>
    <submittedName>
        <fullName evidence="5">DUF4102 domain-containing protein</fullName>
    </submittedName>
</protein>
<evidence type="ECO:0000256" key="1">
    <source>
        <dbReference type="ARBA" id="ARBA00008857"/>
    </source>
</evidence>
<gene>
    <name evidence="5" type="ORF">I8Y21_005409</name>
</gene>
<comment type="caution">
    <text evidence="5">The sequence shown here is derived from an EMBL/GenBank/DDBJ whole genome shotgun (WGS) entry which is preliminary data.</text>
</comment>
<evidence type="ECO:0000259" key="4">
    <source>
        <dbReference type="Pfam" id="PF13356"/>
    </source>
</evidence>
<comment type="similarity">
    <text evidence="1">Belongs to the 'phage' integrase family.</text>
</comment>
<dbReference type="PANTHER" id="PTHR30629">
    <property type="entry name" value="PROPHAGE INTEGRASE"/>
    <property type="match status" value="1"/>
</dbReference>
<dbReference type="EMBL" id="DACSEO010000107">
    <property type="protein sequence ID" value="HAT1684610.1"/>
    <property type="molecule type" value="Genomic_DNA"/>
</dbReference>
<dbReference type="AlphaFoldDB" id="A0AAN5LCU3"/>
<dbReference type="InterPro" id="IPR038488">
    <property type="entry name" value="Integrase_DNA-bd_sf"/>
</dbReference>
<feature type="domain" description="Integrase DNA-binding" evidence="4">
    <location>
        <begin position="3"/>
        <end position="87"/>
    </location>
</feature>